<reference evidence="2" key="1">
    <citation type="submission" date="2013-11" db="EMBL/GenBank/DDBJ databases">
        <title>The genomic landscape of the Guanapo guppy.</title>
        <authorList>
            <person name="Kuenstner A."/>
            <person name="Dreyer C."/>
        </authorList>
    </citation>
    <scope>NUCLEOTIDE SEQUENCE</scope>
    <source>
        <strain evidence="2">Guanapo</strain>
    </source>
</reference>
<keyword evidence="2" id="KW-1185">Reference proteome</keyword>
<dbReference type="Ensembl" id="ENSPRET00000030641.1">
    <property type="protein sequence ID" value="ENSPREP00000030297.1"/>
    <property type="gene ID" value="ENSPREG00000020524.1"/>
</dbReference>
<dbReference type="Bgee" id="ENSPREG00000020524">
    <property type="expression patterns" value="Expressed in caudal fin"/>
</dbReference>
<evidence type="ECO:0000313" key="2">
    <source>
        <dbReference type="Proteomes" id="UP000242638"/>
    </source>
</evidence>
<dbReference type="GeneTree" id="ENSGT01030000235323"/>
<evidence type="ECO:0000313" key="1">
    <source>
        <dbReference type="Ensembl" id="ENSPREP00000030297.1"/>
    </source>
</evidence>
<accession>A0A3P9Q7Z6</accession>
<reference evidence="1" key="3">
    <citation type="submission" date="2025-09" db="UniProtKB">
        <authorList>
            <consortium name="Ensembl"/>
        </authorList>
    </citation>
    <scope>IDENTIFICATION</scope>
    <source>
        <strain evidence="1">Guanapo</strain>
    </source>
</reference>
<proteinExistence type="predicted"/>
<protein>
    <submittedName>
        <fullName evidence="1">Uncharacterized protein</fullName>
    </submittedName>
</protein>
<dbReference type="STRING" id="8081.ENSPREP00000030297"/>
<dbReference type="GO" id="GO:0003676">
    <property type="term" value="F:nucleic acid binding"/>
    <property type="evidence" value="ECO:0007669"/>
    <property type="project" value="InterPro"/>
</dbReference>
<dbReference type="AlphaFoldDB" id="A0A3P9Q7Z6"/>
<dbReference type="InterPro" id="IPR036397">
    <property type="entry name" value="RNaseH_sf"/>
</dbReference>
<organism evidence="1 2">
    <name type="scientific">Poecilia reticulata</name>
    <name type="common">Guppy</name>
    <name type="synonym">Acanthophacelus reticulatus</name>
    <dbReference type="NCBI Taxonomy" id="8081"/>
    <lineage>
        <taxon>Eukaryota</taxon>
        <taxon>Metazoa</taxon>
        <taxon>Chordata</taxon>
        <taxon>Craniata</taxon>
        <taxon>Vertebrata</taxon>
        <taxon>Euteleostomi</taxon>
        <taxon>Actinopterygii</taxon>
        <taxon>Neopterygii</taxon>
        <taxon>Teleostei</taxon>
        <taxon>Neoteleostei</taxon>
        <taxon>Acanthomorphata</taxon>
        <taxon>Ovalentaria</taxon>
        <taxon>Atherinomorphae</taxon>
        <taxon>Cyprinodontiformes</taxon>
        <taxon>Poeciliidae</taxon>
        <taxon>Poeciliinae</taxon>
        <taxon>Poecilia</taxon>
    </lineage>
</organism>
<reference evidence="1" key="2">
    <citation type="submission" date="2025-08" db="UniProtKB">
        <authorList>
            <consortium name="Ensembl"/>
        </authorList>
    </citation>
    <scope>IDENTIFICATION</scope>
    <source>
        <strain evidence="1">Guanapo</strain>
    </source>
</reference>
<dbReference type="Gene3D" id="3.30.420.10">
    <property type="entry name" value="Ribonuclease H-like superfamily/Ribonuclease H"/>
    <property type="match status" value="1"/>
</dbReference>
<dbReference type="Proteomes" id="UP000242638">
    <property type="component" value="Unassembled WGS sequence"/>
</dbReference>
<sequence length="84" mass="9600">ETMIIWIKEIPPKMFSTRHSGGGAIMIWGAFSFNGTMELQVVQGRQTAAGYVEMLQRDVHRTLLSSSRRRRHQRLTSTPHLFAS</sequence>
<name>A0A3P9Q7Z6_POERE</name>